<dbReference type="InterPro" id="IPR043502">
    <property type="entry name" value="DNA/RNA_pol_sf"/>
</dbReference>
<dbReference type="Proteomes" id="UP000004524">
    <property type="component" value="Unassembled WGS sequence"/>
</dbReference>
<dbReference type="AlphaFoldDB" id="D8DUE8"/>
<dbReference type="GO" id="GO:0042276">
    <property type="term" value="P:error-prone translesion synthesis"/>
    <property type="evidence" value="ECO:0007669"/>
    <property type="project" value="TreeGrafter"/>
</dbReference>
<comment type="similarity">
    <text evidence="1">Belongs to the DNA polymerase type-Y family.</text>
</comment>
<accession>D8DUE8</accession>
<dbReference type="InterPro" id="IPR001126">
    <property type="entry name" value="UmuC"/>
</dbReference>
<proteinExistence type="inferred from homology"/>
<dbReference type="PANTHER" id="PTHR11076:SF35">
    <property type="entry name" value="DNA REPAIR PROTEIN HOMOLOG YOBH"/>
    <property type="match status" value="1"/>
</dbReference>
<comment type="caution">
    <text evidence="3">The sequence shown here is derived from an EMBL/GenBank/DDBJ whole genome shotgun (WGS) entry which is preliminary data.</text>
</comment>
<dbReference type="Pfam" id="PF00817">
    <property type="entry name" value="IMS"/>
    <property type="match status" value="1"/>
</dbReference>
<organism evidence="3 4">
    <name type="scientific">Segatella baroniae B14</name>
    <dbReference type="NCBI Taxonomy" id="752555"/>
    <lineage>
        <taxon>Bacteria</taxon>
        <taxon>Pseudomonadati</taxon>
        <taxon>Bacteroidota</taxon>
        <taxon>Bacteroidia</taxon>
        <taxon>Bacteroidales</taxon>
        <taxon>Prevotellaceae</taxon>
        <taxon>Segatella</taxon>
    </lineage>
</organism>
<sequence length="514" mass="58639">MHSIYNRYRLIKQKQRIYVAIDLKSYYSSVECVARGLDPLTTNLVVADESRTEKTICLAVSPMLKACHIGGRARLFEVVQRIREINQDRLSRIPDHRFKGKSALAHELREHKDWEVDYIIAPPRMAEYIRISSKIYGIYLKYIAAEDIHVYSIDEVFMDVTDYLASYKKSAHELTMDIIHDILNETGITATAGIGSNLYLAKVAMDVVAKHVPADKDGVRIAELDEMTYRKQLWDHQPLTDFWRIGHGIAEKLENYGMHTMGDVARYSLTHEEQLYRLFGVNAELIIDHAWGWEPCTMKYIKAYKPQANSLGSGQVLQSAYTFEKALVVMKEMAEALSLDLVDKHLVTRQIVINIGYDRESLDNPAIASKYTGAVGYDYYGRKVPKSAHSTANLDQLTSSTRLIRDAVVALYYRITDPKLLVRRLNITACNIVDESEAEKEQHAPMQLDLFADNEALIEDKQKKQNELTKERKMQKAMLSIKKKFGKNAILKGLDFDEGATTKERNNQIGGHKA</sequence>
<dbReference type="Gene3D" id="1.10.150.20">
    <property type="entry name" value="5' to 3' exonuclease, C-terminal subdomain"/>
    <property type="match status" value="1"/>
</dbReference>
<feature type="domain" description="UmuC" evidence="2">
    <location>
        <begin position="18"/>
        <end position="246"/>
    </location>
</feature>
<dbReference type="Gene3D" id="3.30.70.270">
    <property type="match status" value="1"/>
</dbReference>
<gene>
    <name evidence="3" type="ORF">PBR_0428</name>
</gene>
<dbReference type="STRING" id="77095.SAMN05216455_109110"/>
<reference evidence="3 4" key="1">
    <citation type="journal article" date="2010" name="Microb. Ecol.">
        <title>Comparative genome analysis of Prevotella ruminicola and Prevotella bryantii: insights into their environmental niche.</title>
        <authorList>
            <consortium name="North American Consortium for Rumen Bacteria"/>
            <person name="Purushe J."/>
            <person name="Fouts D.E."/>
            <person name="Morrison M."/>
            <person name="White B.A."/>
            <person name="Mackie R.I."/>
            <person name="Coutinho P.M."/>
            <person name="Henrissat B."/>
            <person name="Nelson K.E."/>
        </authorList>
    </citation>
    <scope>NUCLEOTIDE SEQUENCE [LARGE SCALE GENOMIC DNA]</scope>
    <source>
        <strain evidence="3 4">B14</strain>
    </source>
</reference>
<dbReference type="GO" id="GO:0003887">
    <property type="term" value="F:DNA-directed DNA polymerase activity"/>
    <property type="evidence" value="ECO:0007669"/>
    <property type="project" value="TreeGrafter"/>
</dbReference>
<dbReference type="InterPro" id="IPR050116">
    <property type="entry name" value="DNA_polymerase-Y"/>
</dbReference>
<evidence type="ECO:0000259" key="2">
    <source>
        <dbReference type="PROSITE" id="PS50173"/>
    </source>
</evidence>
<dbReference type="RefSeq" id="WP_006281648.1">
    <property type="nucleotide sequence ID" value="NZ_ADWO01000020.1"/>
</dbReference>
<dbReference type="GO" id="GO:0003684">
    <property type="term" value="F:damaged DNA binding"/>
    <property type="evidence" value="ECO:0007669"/>
    <property type="project" value="InterPro"/>
</dbReference>
<dbReference type="GO" id="GO:0009432">
    <property type="term" value="P:SOS response"/>
    <property type="evidence" value="ECO:0007669"/>
    <property type="project" value="TreeGrafter"/>
</dbReference>
<evidence type="ECO:0000313" key="4">
    <source>
        <dbReference type="Proteomes" id="UP000004524"/>
    </source>
</evidence>
<dbReference type="GO" id="GO:0006281">
    <property type="term" value="P:DNA repair"/>
    <property type="evidence" value="ECO:0007669"/>
    <property type="project" value="InterPro"/>
</dbReference>
<dbReference type="GO" id="GO:0005829">
    <property type="term" value="C:cytosol"/>
    <property type="evidence" value="ECO:0007669"/>
    <property type="project" value="TreeGrafter"/>
</dbReference>
<protein>
    <submittedName>
        <fullName evidence="3">UV-damage repair protein</fullName>
    </submittedName>
</protein>
<evidence type="ECO:0000313" key="3">
    <source>
        <dbReference type="EMBL" id="EFI72923.1"/>
    </source>
</evidence>
<dbReference type="Pfam" id="PF11799">
    <property type="entry name" value="IMS_C"/>
    <property type="match status" value="1"/>
</dbReference>
<dbReference type="PANTHER" id="PTHR11076">
    <property type="entry name" value="DNA REPAIR POLYMERASE UMUC / TRANSFERASE FAMILY MEMBER"/>
    <property type="match status" value="1"/>
</dbReference>
<evidence type="ECO:0000256" key="1">
    <source>
        <dbReference type="ARBA" id="ARBA00010945"/>
    </source>
</evidence>
<dbReference type="InterPro" id="IPR017961">
    <property type="entry name" value="DNA_pol_Y-fam_little_finger"/>
</dbReference>
<name>D8DUE8_9BACT</name>
<dbReference type="PROSITE" id="PS50173">
    <property type="entry name" value="UMUC"/>
    <property type="match status" value="1"/>
</dbReference>
<keyword evidence="4" id="KW-1185">Reference proteome</keyword>
<dbReference type="EMBL" id="ADWO01000020">
    <property type="protein sequence ID" value="EFI72923.1"/>
    <property type="molecule type" value="Genomic_DNA"/>
</dbReference>
<dbReference type="SUPFAM" id="SSF56672">
    <property type="entry name" value="DNA/RNA polymerases"/>
    <property type="match status" value="1"/>
</dbReference>
<dbReference type="InterPro" id="IPR043128">
    <property type="entry name" value="Rev_trsase/Diguanyl_cyclase"/>
</dbReference>